<keyword evidence="1" id="KW-0805">Transcription regulation</keyword>
<evidence type="ECO:0000259" key="5">
    <source>
        <dbReference type="PROSITE" id="PS50977"/>
    </source>
</evidence>
<proteinExistence type="predicted"/>
<keyword evidence="3" id="KW-0804">Transcription</keyword>
<name>A0ABN3IQ78_9ACTN</name>
<evidence type="ECO:0000256" key="4">
    <source>
        <dbReference type="PROSITE-ProRule" id="PRU00335"/>
    </source>
</evidence>
<dbReference type="SUPFAM" id="SSF48498">
    <property type="entry name" value="Tetracyclin repressor-like, C-terminal domain"/>
    <property type="match status" value="1"/>
</dbReference>
<evidence type="ECO:0000256" key="1">
    <source>
        <dbReference type="ARBA" id="ARBA00023015"/>
    </source>
</evidence>
<evidence type="ECO:0000256" key="3">
    <source>
        <dbReference type="ARBA" id="ARBA00023163"/>
    </source>
</evidence>
<dbReference type="InterPro" id="IPR039536">
    <property type="entry name" value="TetR_C_Proteobacteria"/>
</dbReference>
<feature type="DNA-binding region" description="H-T-H motif" evidence="4">
    <location>
        <begin position="39"/>
        <end position="58"/>
    </location>
</feature>
<dbReference type="InterPro" id="IPR001647">
    <property type="entry name" value="HTH_TetR"/>
</dbReference>
<dbReference type="EMBL" id="BAAARW010000006">
    <property type="protein sequence ID" value="GAA2410026.1"/>
    <property type="molecule type" value="Genomic_DNA"/>
</dbReference>
<dbReference type="PRINTS" id="PR00455">
    <property type="entry name" value="HTHTETR"/>
</dbReference>
<evidence type="ECO:0000313" key="7">
    <source>
        <dbReference type="Proteomes" id="UP001501231"/>
    </source>
</evidence>
<dbReference type="InterPro" id="IPR009057">
    <property type="entry name" value="Homeodomain-like_sf"/>
</dbReference>
<organism evidence="6 7">
    <name type="scientific">Actinomadura vinacea</name>
    <dbReference type="NCBI Taxonomy" id="115336"/>
    <lineage>
        <taxon>Bacteria</taxon>
        <taxon>Bacillati</taxon>
        <taxon>Actinomycetota</taxon>
        <taxon>Actinomycetes</taxon>
        <taxon>Streptosporangiales</taxon>
        <taxon>Thermomonosporaceae</taxon>
        <taxon>Actinomadura</taxon>
    </lineage>
</organism>
<sequence>MGQHLRTGRPTRAEAIELEQRLREAALEVFSERGFDGATMEQIARAAGISKRTLYAKYPDKRELFAKVLPWAMSTLNWDEPRLDDAGADLPAALLAIARTAVARAVDPQVARLTRIAMGEAHHFPEFAEAAHSMTWSPRLRSVVEVLERHALAGTVVVDDPELAAEQFLAMVSGFPAMLAAFGLRRDPDDEERHLEHAVALFLDGVRTR</sequence>
<dbReference type="RefSeq" id="WP_344588222.1">
    <property type="nucleotide sequence ID" value="NZ_BAAARW010000006.1"/>
</dbReference>
<accession>A0ABN3IQ78</accession>
<dbReference type="PROSITE" id="PS50977">
    <property type="entry name" value="HTH_TETR_2"/>
    <property type="match status" value="1"/>
</dbReference>
<reference evidence="6 7" key="1">
    <citation type="journal article" date="2019" name="Int. J. Syst. Evol. Microbiol.">
        <title>The Global Catalogue of Microorganisms (GCM) 10K type strain sequencing project: providing services to taxonomists for standard genome sequencing and annotation.</title>
        <authorList>
            <consortium name="The Broad Institute Genomics Platform"/>
            <consortium name="The Broad Institute Genome Sequencing Center for Infectious Disease"/>
            <person name="Wu L."/>
            <person name="Ma J."/>
        </authorList>
    </citation>
    <scope>NUCLEOTIDE SEQUENCE [LARGE SCALE GENOMIC DNA]</scope>
    <source>
        <strain evidence="6 7">JCM 3325</strain>
    </source>
</reference>
<dbReference type="Pfam" id="PF00440">
    <property type="entry name" value="TetR_N"/>
    <property type="match status" value="1"/>
</dbReference>
<dbReference type="InterPro" id="IPR036271">
    <property type="entry name" value="Tet_transcr_reg_TetR-rel_C_sf"/>
</dbReference>
<evidence type="ECO:0000313" key="6">
    <source>
        <dbReference type="EMBL" id="GAA2410026.1"/>
    </source>
</evidence>
<dbReference type="Gene3D" id="1.10.357.10">
    <property type="entry name" value="Tetracycline Repressor, domain 2"/>
    <property type="match status" value="1"/>
</dbReference>
<dbReference type="SUPFAM" id="SSF46689">
    <property type="entry name" value="Homeodomain-like"/>
    <property type="match status" value="1"/>
</dbReference>
<dbReference type="Proteomes" id="UP001501231">
    <property type="component" value="Unassembled WGS sequence"/>
</dbReference>
<dbReference type="Gene3D" id="1.10.10.60">
    <property type="entry name" value="Homeodomain-like"/>
    <property type="match status" value="1"/>
</dbReference>
<protein>
    <submittedName>
        <fullName evidence="6">TetR/AcrR family transcriptional regulator</fullName>
    </submittedName>
</protein>
<keyword evidence="7" id="KW-1185">Reference proteome</keyword>
<keyword evidence="2 4" id="KW-0238">DNA-binding</keyword>
<gene>
    <name evidence="6" type="ORF">GCM10010191_18400</name>
</gene>
<evidence type="ECO:0000256" key="2">
    <source>
        <dbReference type="ARBA" id="ARBA00023125"/>
    </source>
</evidence>
<dbReference type="PANTHER" id="PTHR30055:SF234">
    <property type="entry name" value="HTH-TYPE TRANSCRIPTIONAL REGULATOR BETI"/>
    <property type="match status" value="1"/>
</dbReference>
<dbReference type="InterPro" id="IPR050109">
    <property type="entry name" value="HTH-type_TetR-like_transc_reg"/>
</dbReference>
<comment type="caution">
    <text evidence="6">The sequence shown here is derived from an EMBL/GenBank/DDBJ whole genome shotgun (WGS) entry which is preliminary data.</text>
</comment>
<feature type="domain" description="HTH tetR-type" evidence="5">
    <location>
        <begin position="16"/>
        <end position="76"/>
    </location>
</feature>
<dbReference type="Pfam" id="PF14246">
    <property type="entry name" value="TetR_C_7"/>
    <property type="match status" value="1"/>
</dbReference>
<dbReference type="PANTHER" id="PTHR30055">
    <property type="entry name" value="HTH-TYPE TRANSCRIPTIONAL REGULATOR RUTR"/>
    <property type="match status" value="1"/>
</dbReference>